<dbReference type="EMBL" id="BAABDQ010000001">
    <property type="protein sequence ID" value="GAA3530523.1"/>
    <property type="molecule type" value="Genomic_DNA"/>
</dbReference>
<proteinExistence type="predicted"/>
<gene>
    <name evidence="2" type="ORF">GCM10022419_006910</name>
</gene>
<name>A0ABP6VBN5_9ACTN</name>
<evidence type="ECO:0000256" key="1">
    <source>
        <dbReference type="SAM" id="Phobius"/>
    </source>
</evidence>
<feature type="transmembrane region" description="Helical" evidence="1">
    <location>
        <begin position="45"/>
        <end position="68"/>
    </location>
</feature>
<organism evidence="2 3">
    <name type="scientific">Nonomuraea rosea</name>
    <dbReference type="NCBI Taxonomy" id="638574"/>
    <lineage>
        <taxon>Bacteria</taxon>
        <taxon>Bacillati</taxon>
        <taxon>Actinomycetota</taxon>
        <taxon>Actinomycetes</taxon>
        <taxon>Streptosporangiales</taxon>
        <taxon>Streptosporangiaceae</taxon>
        <taxon>Nonomuraea</taxon>
    </lineage>
</organism>
<dbReference type="Proteomes" id="UP001500630">
    <property type="component" value="Unassembled WGS sequence"/>
</dbReference>
<evidence type="ECO:0000313" key="2">
    <source>
        <dbReference type="EMBL" id="GAA3530523.1"/>
    </source>
</evidence>
<comment type="caution">
    <text evidence="2">The sequence shown here is derived from an EMBL/GenBank/DDBJ whole genome shotgun (WGS) entry which is preliminary data.</text>
</comment>
<feature type="transmembrane region" description="Helical" evidence="1">
    <location>
        <begin position="6"/>
        <end position="24"/>
    </location>
</feature>
<keyword evidence="3" id="KW-1185">Reference proteome</keyword>
<evidence type="ECO:0000313" key="3">
    <source>
        <dbReference type="Proteomes" id="UP001500630"/>
    </source>
</evidence>
<sequence>MVRAVLRIVGFELKGFGAIGLWVVRRRLGVPAGATAATYAKEQSFMLILMLFAMAIETVVIDLLLVAFEVPAAVRYPVLIADVYGLLFGVMLAAACVTRPHVVTEGELRIRYGTYFDLRVSRDLIAAVHTSRRYNEGKMVSAEDGRLSVAVASQTNVTIELTEPITFVRPLGRRGEASTIRFFADQPQIVVAALREGQPVRS</sequence>
<evidence type="ECO:0008006" key="4">
    <source>
        <dbReference type="Google" id="ProtNLM"/>
    </source>
</evidence>
<accession>A0ABP6VBN5</accession>
<reference evidence="3" key="1">
    <citation type="journal article" date="2019" name="Int. J. Syst. Evol. Microbiol.">
        <title>The Global Catalogue of Microorganisms (GCM) 10K type strain sequencing project: providing services to taxonomists for standard genome sequencing and annotation.</title>
        <authorList>
            <consortium name="The Broad Institute Genomics Platform"/>
            <consortium name="The Broad Institute Genome Sequencing Center for Infectious Disease"/>
            <person name="Wu L."/>
            <person name="Ma J."/>
        </authorList>
    </citation>
    <scope>NUCLEOTIDE SEQUENCE [LARGE SCALE GENOMIC DNA]</scope>
    <source>
        <strain evidence="3">JCM 17326</strain>
    </source>
</reference>
<keyword evidence="1" id="KW-0472">Membrane</keyword>
<keyword evidence="1" id="KW-1133">Transmembrane helix</keyword>
<dbReference type="RefSeq" id="WP_345558488.1">
    <property type="nucleotide sequence ID" value="NZ_BAABDQ010000001.1"/>
</dbReference>
<feature type="transmembrane region" description="Helical" evidence="1">
    <location>
        <begin position="74"/>
        <end position="97"/>
    </location>
</feature>
<keyword evidence="1" id="KW-0812">Transmembrane</keyword>
<protein>
    <recommendedName>
        <fullName evidence="4">DUF421 domain-containing protein</fullName>
    </recommendedName>
</protein>